<protein>
    <submittedName>
        <fullName evidence="1">Uncharacterized protein</fullName>
    </submittedName>
</protein>
<name>A0ACC3ARX8_9EURO</name>
<organism evidence="1 2">
    <name type="scientific">Aspergillus melleus</name>
    <dbReference type="NCBI Taxonomy" id="138277"/>
    <lineage>
        <taxon>Eukaryota</taxon>
        <taxon>Fungi</taxon>
        <taxon>Dikarya</taxon>
        <taxon>Ascomycota</taxon>
        <taxon>Pezizomycotina</taxon>
        <taxon>Eurotiomycetes</taxon>
        <taxon>Eurotiomycetidae</taxon>
        <taxon>Eurotiales</taxon>
        <taxon>Aspergillaceae</taxon>
        <taxon>Aspergillus</taxon>
        <taxon>Aspergillus subgen. Circumdati</taxon>
    </lineage>
</organism>
<accession>A0ACC3ARX8</accession>
<evidence type="ECO:0000313" key="2">
    <source>
        <dbReference type="Proteomes" id="UP001177260"/>
    </source>
</evidence>
<dbReference type="EMBL" id="JAOPJF010000082">
    <property type="protein sequence ID" value="KAK1140494.1"/>
    <property type="molecule type" value="Genomic_DNA"/>
</dbReference>
<sequence length="172" mass="18273">MPAISPVLGLSPLLLVWLLVWLLVGKTVDSPVLVWVVDGESSVDKLFGDNGDDAKIEVEVEIDSATPVEVSVGVEAEREVVVVENPVAFVDSTDVVDVVEVVKVVDTPEGAAGIAGVSLDLSVLWVPSLSSPGQIPVLHGSIEQHPWNGPLEQTYQALPPEQDILGLVIWSK</sequence>
<dbReference type="Proteomes" id="UP001177260">
    <property type="component" value="Unassembled WGS sequence"/>
</dbReference>
<comment type="caution">
    <text evidence="1">The sequence shown here is derived from an EMBL/GenBank/DDBJ whole genome shotgun (WGS) entry which is preliminary data.</text>
</comment>
<gene>
    <name evidence="1" type="ORF">N8T08_010339</name>
</gene>
<keyword evidence="2" id="KW-1185">Reference proteome</keyword>
<evidence type="ECO:0000313" key="1">
    <source>
        <dbReference type="EMBL" id="KAK1140494.1"/>
    </source>
</evidence>
<reference evidence="1 2" key="1">
    <citation type="journal article" date="2023" name="ACS Omega">
        <title>Identification of the Neoaspergillic Acid Biosynthesis Gene Cluster by Establishing an In Vitro CRISPR-Ribonucleoprotein Genetic System in Aspergillus melleus.</title>
        <authorList>
            <person name="Yuan B."/>
            <person name="Grau M.F."/>
            <person name="Murata R.M."/>
            <person name="Torok T."/>
            <person name="Venkateswaran K."/>
            <person name="Stajich J.E."/>
            <person name="Wang C.C.C."/>
        </authorList>
    </citation>
    <scope>NUCLEOTIDE SEQUENCE [LARGE SCALE GENOMIC DNA]</scope>
    <source>
        <strain evidence="1 2">IMV 1140</strain>
    </source>
</reference>
<proteinExistence type="predicted"/>